<dbReference type="RefSeq" id="WP_299588514.1">
    <property type="nucleotide sequence ID" value="NZ_JBGMEL010000006.1"/>
</dbReference>
<keyword evidence="11" id="KW-1185">Reference proteome</keyword>
<dbReference type="EMBL" id="JBGMEL010000006">
    <property type="protein sequence ID" value="MFA0790409.1"/>
    <property type="molecule type" value="Genomic_DNA"/>
</dbReference>
<evidence type="ECO:0000256" key="8">
    <source>
        <dbReference type="SAM" id="SignalP"/>
    </source>
</evidence>
<comment type="caution">
    <text evidence="10">The sequence shown here is derived from an EMBL/GenBank/DDBJ whole genome shotgun (WGS) entry which is preliminary data.</text>
</comment>
<accession>A0ABV4NMH9</accession>
<dbReference type="SUPFAM" id="SSF56601">
    <property type="entry name" value="beta-lactamase/transpeptidase-like"/>
    <property type="match status" value="1"/>
</dbReference>
<dbReference type="InterPro" id="IPR002137">
    <property type="entry name" value="Beta-lactam_class-D_AS"/>
</dbReference>
<keyword evidence="5 7" id="KW-0378">Hydrolase</keyword>
<evidence type="ECO:0000259" key="9">
    <source>
        <dbReference type="Pfam" id="PF00905"/>
    </source>
</evidence>
<evidence type="ECO:0000256" key="7">
    <source>
        <dbReference type="RuleBase" id="RU361140"/>
    </source>
</evidence>
<evidence type="ECO:0000313" key="11">
    <source>
        <dbReference type="Proteomes" id="UP001569414"/>
    </source>
</evidence>
<keyword evidence="6 7" id="KW-0046">Antibiotic resistance</keyword>
<evidence type="ECO:0000256" key="3">
    <source>
        <dbReference type="ARBA" id="ARBA00012865"/>
    </source>
</evidence>
<gene>
    <name evidence="10" type="ORF">ACCI51_07605</name>
</gene>
<reference evidence="10 11" key="1">
    <citation type="submission" date="2024-08" db="EMBL/GenBank/DDBJ databases">
        <authorList>
            <person name="Ishaq N."/>
        </authorList>
    </citation>
    <scope>NUCLEOTIDE SEQUENCE [LARGE SCALE GENOMIC DNA]</scope>
    <source>
        <strain evidence="10 11">JCM 30400</strain>
    </source>
</reference>
<evidence type="ECO:0000256" key="2">
    <source>
        <dbReference type="ARBA" id="ARBA00007898"/>
    </source>
</evidence>
<comment type="similarity">
    <text evidence="2 7">Belongs to the class-D beta-lactamase family.</text>
</comment>
<comment type="catalytic activity">
    <reaction evidence="1 7">
        <text>a beta-lactam + H2O = a substituted beta-amino acid</text>
        <dbReference type="Rhea" id="RHEA:20401"/>
        <dbReference type="ChEBI" id="CHEBI:15377"/>
        <dbReference type="ChEBI" id="CHEBI:35627"/>
        <dbReference type="ChEBI" id="CHEBI:140347"/>
        <dbReference type="EC" id="3.5.2.6"/>
    </reaction>
</comment>
<sequence>MKVIVLIALLISRLTWASENIECAKSCTFVLKKHKDANYTVINESRADVRLTPFSTFKVPNTLIALDTGEVGSLVQELTYDHLRYPAQRWWPTIWYEKPLPIRAAFQNSAVPIYRQLAFNIGTKRMHQYLVQFEYGNRDISSGLDKFWLNGSLKISAREQVDFLQRLFSGALPVSEESLSLFKEIMLVEETDSYRLYAKTGGGQITDGYALGWYVGVVETGKNTYYFAVNIDGKTFRDVQTKRIKFARQQLSRLGVI</sequence>
<dbReference type="Gene3D" id="3.40.710.10">
    <property type="entry name" value="DD-peptidase/beta-lactamase superfamily"/>
    <property type="match status" value="1"/>
</dbReference>
<evidence type="ECO:0000313" key="10">
    <source>
        <dbReference type="EMBL" id="MFA0790409.1"/>
    </source>
</evidence>
<dbReference type="InterPro" id="IPR001460">
    <property type="entry name" value="PCN-bd_Tpept"/>
</dbReference>
<feature type="signal peptide" evidence="8">
    <location>
        <begin position="1"/>
        <end position="17"/>
    </location>
</feature>
<evidence type="ECO:0000256" key="1">
    <source>
        <dbReference type="ARBA" id="ARBA00001526"/>
    </source>
</evidence>
<dbReference type="PROSITE" id="PS00337">
    <property type="entry name" value="BETA_LACTAMASE_D"/>
    <property type="match status" value="1"/>
</dbReference>
<dbReference type="EC" id="3.5.2.6" evidence="3 7"/>
<protein>
    <recommendedName>
        <fullName evidence="3 7">Beta-lactamase</fullName>
        <ecNumber evidence="3 7">3.5.2.6</ecNumber>
    </recommendedName>
</protein>
<organism evidence="10 11">
    <name type="scientific">Microbulbifer echini</name>
    <dbReference type="NCBI Taxonomy" id="1529067"/>
    <lineage>
        <taxon>Bacteria</taxon>
        <taxon>Pseudomonadati</taxon>
        <taxon>Pseudomonadota</taxon>
        <taxon>Gammaproteobacteria</taxon>
        <taxon>Cellvibrionales</taxon>
        <taxon>Microbulbiferaceae</taxon>
        <taxon>Microbulbifer</taxon>
    </lineage>
</organism>
<evidence type="ECO:0000256" key="6">
    <source>
        <dbReference type="ARBA" id="ARBA00023251"/>
    </source>
</evidence>
<feature type="chain" id="PRO_5046750941" description="Beta-lactamase" evidence="8">
    <location>
        <begin position="18"/>
        <end position="257"/>
    </location>
</feature>
<proteinExistence type="inferred from homology"/>
<name>A0ABV4NMH9_9GAMM</name>
<feature type="domain" description="Penicillin-binding protein transpeptidase" evidence="9">
    <location>
        <begin position="47"/>
        <end position="235"/>
    </location>
</feature>
<dbReference type="Proteomes" id="UP001569414">
    <property type="component" value="Unassembled WGS sequence"/>
</dbReference>
<dbReference type="Pfam" id="PF00905">
    <property type="entry name" value="Transpeptidase"/>
    <property type="match status" value="1"/>
</dbReference>
<dbReference type="InterPro" id="IPR012338">
    <property type="entry name" value="Beta-lactam/transpept-like"/>
</dbReference>
<evidence type="ECO:0000256" key="5">
    <source>
        <dbReference type="ARBA" id="ARBA00022801"/>
    </source>
</evidence>
<keyword evidence="4 8" id="KW-0732">Signal</keyword>
<evidence type="ECO:0000256" key="4">
    <source>
        <dbReference type="ARBA" id="ARBA00022729"/>
    </source>
</evidence>